<keyword evidence="6" id="KW-0119">Carbohydrate metabolism</keyword>
<dbReference type="Gene3D" id="3.40.50.10840">
    <property type="entry name" value="Putative sugar-binding, N-terminal domain"/>
    <property type="match status" value="1"/>
</dbReference>
<accession>A0ABX0H6P2</accession>
<evidence type="ECO:0000256" key="3">
    <source>
        <dbReference type="ARBA" id="ARBA00022741"/>
    </source>
</evidence>
<dbReference type="Proteomes" id="UP000649799">
    <property type="component" value="Unassembled WGS sequence"/>
</dbReference>
<sequence>MTESNNPLDRPYEKEIRKLFYEQQLTLVIVDDDPTGTQTAHDVPVLGHWTEQAFLDEFMNKTPLFFVLANTRSLTQREATARAREIGQNLRKAAEHTGRRFLVISRSDSTLRGYYPSEVEALSHGAGAGNLPTLLIPAFFEGGRITEDNVHYIVEKGEKIPVSETVFAQDKSFGYSNADLTKWVEEKTGGRIPQEAVKSLSISDIEQGEKAIFDRLDALGEDDVMVINNTTYRQLEKTCLALHRLIKKGKGFNFRTAASFVSAFSGMGPLAWHPQNRPSFSGLGGLIIVGSYVKKSTSQLEQLLKKQGIKAIPVAVEKIIAAVISNEAYLQELVKNIETCLTSGIHPVVYTSRNLISGDSPEESLAIGEKVTGFLVNLVKNINIQPAFFIAKGGITSNDIAVKGLHMKKGMVLGQIIAGVPVWEMGEETRFPGMPYVVYPGNVGDAESLARVYDLFTANPTK</sequence>
<dbReference type="SUPFAM" id="SSF142764">
    <property type="entry name" value="YgbK-like"/>
    <property type="match status" value="1"/>
</dbReference>
<dbReference type="Gene3D" id="3.40.980.20">
    <property type="entry name" value="Four-carbon acid sugar kinase, nucleotide binding domain"/>
    <property type="match status" value="1"/>
</dbReference>
<evidence type="ECO:0000259" key="7">
    <source>
        <dbReference type="Pfam" id="PF07005"/>
    </source>
</evidence>
<dbReference type="InterPro" id="IPR042213">
    <property type="entry name" value="NBD_C_sf"/>
</dbReference>
<protein>
    <recommendedName>
        <fullName evidence="11">Hydroxyacid dehydrogenase</fullName>
    </recommendedName>
</protein>
<gene>
    <name evidence="9" type="ORF">G9Q97_05005</name>
</gene>
<keyword evidence="3" id="KW-0547">Nucleotide-binding</keyword>
<evidence type="ECO:0000256" key="6">
    <source>
        <dbReference type="ARBA" id="ARBA00023277"/>
    </source>
</evidence>
<dbReference type="Pfam" id="PF17042">
    <property type="entry name" value="NBD_C"/>
    <property type="match status" value="1"/>
</dbReference>
<keyword evidence="10" id="KW-1185">Reference proteome</keyword>
<keyword evidence="5" id="KW-0067">ATP-binding</keyword>
<name>A0ABX0H6P2_9BACT</name>
<evidence type="ECO:0000313" key="9">
    <source>
        <dbReference type="EMBL" id="NHE56171.1"/>
    </source>
</evidence>
<feature type="domain" description="Four-carbon acid sugar kinase N-terminal" evidence="7">
    <location>
        <begin position="27"/>
        <end position="263"/>
    </location>
</feature>
<dbReference type="InterPro" id="IPR010737">
    <property type="entry name" value="4-carb_acid_sugar_kinase_N"/>
</dbReference>
<evidence type="ECO:0000256" key="1">
    <source>
        <dbReference type="ARBA" id="ARBA00005715"/>
    </source>
</evidence>
<keyword evidence="4" id="KW-0418">Kinase</keyword>
<evidence type="ECO:0000256" key="5">
    <source>
        <dbReference type="ARBA" id="ARBA00022840"/>
    </source>
</evidence>
<proteinExistence type="inferred from homology"/>
<organism evidence="9 10">
    <name type="scientific">Cyclobacterium plantarum</name>
    <dbReference type="NCBI Taxonomy" id="2716263"/>
    <lineage>
        <taxon>Bacteria</taxon>
        <taxon>Pseudomonadati</taxon>
        <taxon>Bacteroidota</taxon>
        <taxon>Cytophagia</taxon>
        <taxon>Cytophagales</taxon>
        <taxon>Cyclobacteriaceae</taxon>
        <taxon>Cyclobacterium</taxon>
    </lineage>
</organism>
<keyword evidence="2" id="KW-0808">Transferase</keyword>
<evidence type="ECO:0000256" key="4">
    <source>
        <dbReference type="ARBA" id="ARBA00022777"/>
    </source>
</evidence>
<reference evidence="9 10" key="1">
    <citation type="submission" date="2020-03" db="EMBL/GenBank/DDBJ databases">
        <title>Cyclobacterium plantarum sp. nov., a marine bacterium isolated from a coastal-marine wetland.</title>
        <authorList>
            <person name="Sanchez-Porro C."/>
            <person name="Ventosa A."/>
            <person name="Amoozegar M."/>
        </authorList>
    </citation>
    <scope>NUCLEOTIDE SEQUENCE [LARGE SCALE GENOMIC DNA]</scope>
    <source>
        <strain evidence="9 10">GBPx2</strain>
    </source>
</reference>
<dbReference type="InterPro" id="IPR031475">
    <property type="entry name" value="NBD_C"/>
</dbReference>
<comment type="caution">
    <text evidence="9">The sequence shown here is derived from an EMBL/GenBank/DDBJ whole genome shotgun (WGS) entry which is preliminary data.</text>
</comment>
<evidence type="ECO:0008006" key="11">
    <source>
        <dbReference type="Google" id="ProtNLM"/>
    </source>
</evidence>
<evidence type="ECO:0000259" key="8">
    <source>
        <dbReference type="Pfam" id="PF17042"/>
    </source>
</evidence>
<evidence type="ECO:0000313" key="10">
    <source>
        <dbReference type="Proteomes" id="UP000649799"/>
    </source>
</evidence>
<feature type="domain" description="Four-carbon acid sugar kinase nucleotide binding" evidence="8">
    <location>
        <begin position="286"/>
        <end position="449"/>
    </location>
</feature>
<comment type="similarity">
    <text evidence="1">Belongs to the four-carbon acid sugar kinase family.</text>
</comment>
<dbReference type="EMBL" id="JAANYN010000002">
    <property type="protein sequence ID" value="NHE56171.1"/>
    <property type="molecule type" value="Genomic_DNA"/>
</dbReference>
<evidence type="ECO:0000256" key="2">
    <source>
        <dbReference type="ARBA" id="ARBA00022679"/>
    </source>
</evidence>
<dbReference type="RefSeq" id="WP_166143771.1">
    <property type="nucleotide sequence ID" value="NZ_JAANYN010000002.1"/>
</dbReference>
<dbReference type="Pfam" id="PF07005">
    <property type="entry name" value="SBD_N"/>
    <property type="match status" value="1"/>
</dbReference>
<dbReference type="InterPro" id="IPR037051">
    <property type="entry name" value="4-carb_acid_sugar_kinase_N_sf"/>
</dbReference>